<protein>
    <submittedName>
        <fullName evidence="6">tRNA isopentenyltransferase</fullName>
    </submittedName>
</protein>
<dbReference type="GO" id="GO:0009691">
    <property type="term" value="P:cytokinin biosynthetic process"/>
    <property type="evidence" value="ECO:0007669"/>
    <property type="project" value="UniProtKB-KW"/>
</dbReference>
<dbReference type="GO" id="GO:0005739">
    <property type="term" value="C:mitochondrion"/>
    <property type="evidence" value="ECO:0007669"/>
    <property type="project" value="TreeGrafter"/>
</dbReference>
<evidence type="ECO:0000256" key="3">
    <source>
        <dbReference type="ARBA" id="ARBA00022712"/>
    </source>
</evidence>
<dbReference type="GO" id="GO:0052381">
    <property type="term" value="F:tRNA dimethylallyltransferase activity"/>
    <property type="evidence" value="ECO:0007669"/>
    <property type="project" value="InterPro"/>
</dbReference>
<evidence type="ECO:0000256" key="2">
    <source>
        <dbReference type="ARBA" id="ARBA00022679"/>
    </source>
</evidence>
<dbReference type="InterPro" id="IPR039657">
    <property type="entry name" value="Dimethylallyltransferase"/>
</dbReference>
<dbReference type="SUPFAM" id="SSF52540">
    <property type="entry name" value="P-loop containing nucleoside triphosphate hydrolases"/>
    <property type="match status" value="2"/>
</dbReference>
<dbReference type="Pfam" id="PF01715">
    <property type="entry name" value="IPPT"/>
    <property type="match status" value="4"/>
</dbReference>
<keyword evidence="4" id="KW-0547">Nucleotide-binding</keyword>
<dbReference type="OrthoDB" id="775260at2759"/>
<gene>
    <name evidence="6" type="ORF">CTI12_AA372800</name>
</gene>
<dbReference type="GO" id="GO:0005524">
    <property type="term" value="F:ATP binding"/>
    <property type="evidence" value="ECO:0007669"/>
    <property type="project" value="UniProtKB-KW"/>
</dbReference>
<evidence type="ECO:0000313" key="7">
    <source>
        <dbReference type="Proteomes" id="UP000245207"/>
    </source>
</evidence>
<dbReference type="PANTHER" id="PTHR11088:SF74">
    <property type="entry name" value="ADENYLATE ISOPENTENYLTRANSFERASE 5, CHLOROPLASTIC"/>
    <property type="match status" value="1"/>
</dbReference>
<reference evidence="6 7" key="1">
    <citation type="journal article" date="2018" name="Mol. Plant">
        <title>The genome of Artemisia annua provides insight into the evolution of Asteraceae family and artemisinin biosynthesis.</title>
        <authorList>
            <person name="Shen Q."/>
            <person name="Zhang L."/>
            <person name="Liao Z."/>
            <person name="Wang S."/>
            <person name="Yan T."/>
            <person name="Shi P."/>
            <person name="Liu M."/>
            <person name="Fu X."/>
            <person name="Pan Q."/>
            <person name="Wang Y."/>
            <person name="Lv Z."/>
            <person name="Lu X."/>
            <person name="Zhang F."/>
            <person name="Jiang W."/>
            <person name="Ma Y."/>
            <person name="Chen M."/>
            <person name="Hao X."/>
            <person name="Li L."/>
            <person name="Tang Y."/>
            <person name="Lv G."/>
            <person name="Zhou Y."/>
            <person name="Sun X."/>
            <person name="Brodelius P.E."/>
            <person name="Rose J.K.C."/>
            <person name="Tang K."/>
        </authorList>
    </citation>
    <scope>NUCLEOTIDE SEQUENCE [LARGE SCALE GENOMIC DNA]</scope>
    <source>
        <strain evidence="7">cv. Huhao1</strain>
        <tissue evidence="6">Leaf</tissue>
    </source>
</reference>
<evidence type="ECO:0000256" key="5">
    <source>
        <dbReference type="ARBA" id="ARBA00022840"/>
    </source>
</evidence>
<dbReference type="Gene3D" id="3.40.50.300">
    <property type="entry name" value="P-loop containing nucleotide triphosphate hydrolases"/>
    <property type="match status" value="2"/>
</dbReference>
<dbReference type="Proteomes" id="UP000245207">
    <property type="component" value="Unassembled WGS sequence"/>
</dbReference>
<keyword evidence="3" id="KW-0203">Cytokinin biosynthesis</keyword>
<proteinExistence type="inferred from homology"/>
<dbReference type="HAMAP" id="MF_00185">
    <property type="entry name" value="IPP_trans"/>
    <property type="match status" value="1"/>
</dbReference>
<evidence type="ECO:0000313" key="6">
    <source>
        <dbReference type="EMBL" id="PWA61452.1"/>
    </source>
</evidence>
<accession>A0A2U1MJQ7</accession>
<dbReference type="EMBL" id="PKPP01005100">
    <property type="protein sequence ID" value="PWA61452.1"/>
    <property type="molecule type" value="Genomic_DNA"/>
</dbReference>
<evidence type="ECO:0000256" key="1">
    <source>
        <dbReference type="ARBA" id="ARBA00005842"/>
    </source>
</evidence>
<organism evidence="6 7">
    <name type="scientific">Artemisia annua</name>
    <name type="common">Sweet wormwood</name>
    <dbReference type="NCBI Taxonomy" id="35608"/>
    <lineage>
        <taxon>Eukaryota</taxon>
        <taxon>Viridiplantae</taxon>
        <taxon>Streptophyta</taxon>
        <taxon>Embryophyta</taxon>
        <taxon>Tracheophyta</taxon>
        <taxon>Spermatophyta</taxon>
        <taxon>Magnoliopsida</taxon>
        <taxon>eudicotyledons</taxon>
        <taxon>Gunneridae</taxon>
        <taxon>Pentapetalae</taxon>
        <taxon>asterids</taxon>
        <taxon>campanulids</taxon>
        <taxon>Asterales</taxon>
        <taxon>Asteraceae</taxon>
        <taxon>Asteroideae</taxon>
        <taxon>Anthemideae</taxon>
        <taxon>Artemisiinae</taxon>
        <taxon>Artemisia</taxon>
    </lineage>
</organism>
<keyword evidence="2 6" id="KW-0808">Transferase</keyword>
<sequence length="870" mass="97538">MAIMKSLLSACKEVAVPSMSFPGGINMETFLPRSRKDKVVIVMGATGTGKSRLAIDLATKFSAEIVNSDKIQVYKGLDIATNKVTQDECRGITHHLIGFADPNVDFSADDFRHSASQVVDSIVAKDRLPIIAGGSNSYIKALVHDNIEFQSRYSCCFLWVDVSLPVLQSFVSKRVDQMVQAGLVDEARRFYNPILANSTIGLRRAIGVPELNHYFQNENAKNLEEAIEEIKVNTCKLATRQLQNIMRLENQLEWDMHHLDATEAFLKQGFEAHEAWERLVARPSSLIVRDFLYDEKEESAPNFPNIMTTNSVITPPSMNTMSLLSACKEVAVPSMSFPGGINMETFLPRSRKDKVVIVMGATGTGKSRLAIDLATKFSAEIVNSDKIQVYKGLDIATNKVTQDECRGITHHLIGFADPNVDFSADDFRHSASQVVDSIVAKDRLPIIAGGSNSYIKALVHDNIEFQSRYSCCFLWVDVSLPVLQSFVSKRVDQMVQAGLVDEARRFYNPILANSTIGLRRAIGVPELNHYFQNENAKNLEEAIEKIKVNTCKLATRQLQNIMRLENQLEWDMHHLDATEAFLKQGFEAHEAWERLVARPSSLIVRDFLYDEKEESAPNFPNIMTTNSVITPPSMTTMLSFAYIPLPSKKTIKNNDGFLAPLRKAFRGIEVGKGPRFNPTKPKKHVYKVVSKKSDTTNIGRNKEAKLAGDESDCEVIEGANKTSSFLASKKPTVAICLKGGGGSGSVGKNLYECWNESYGDDLYDDDPYDYEECKELFEAQLVFCDAFDIKIRNKSRPNKCHLLPRMKEKTTTFLVDMPKNKIHSLYEASRHSSNTMKDIITPEYLITTFIYDLTIYKSTTNCIILVYVSC</sequence>
<comment type="caution">
    <text evidence="6">The sequence shown here is derived from an EMBL/GenBank/DDBJ whole genome shotgun (WGS) entry which is preliminary data.</text>
</comment>
<dbReference type="GO" id="GO:0006400">
    <property type="term" value="P:tRNA modification"/>
    <property type="evidence" value="ECO:0007669"/>
    <property type="project" value="TreeGrafter"/>
</dbReference>
<dbReference type="InterPro" id="IPR027417">
    <property type="entry name" value="P-loop_NTPase"/>
</dbReference>
<dbReference type="PANTHER" id="PTHR11088">
    <property type="entry name" value="TRNA DIMETHYLALLYLTRANSFERASE"/>
    <property type="match status" value="1"/>
</dbReference>
<dbReference type="AlphaFoldDB" id="A0A2U1MJQ7"/>
<keyword evidence="5" id="KW-0067">ATP-binding</keyword>
<dbReference type="Gene3D" id="1.10.287.890">
    <property type="entry name" value="Crystal structure of tRNA isopentenylpyrophosphate transferase (bh2366) domain"/>
    <property type="match status" value="2"/>
</dbReference>
<dbReference type="STRING" id="35608.A0A2U1MJQ7"/>
<dbReference type="InterPro" id="IPR018022">
    <property type="entry name" value="IPT"/>
</dbReference>
<keyword evidence="7" id="KW-1185">Reference proteome</keyword>
<evidence type="ECO:0000256" key="4">
    <source>
        <dbReference type="ARBA" id="ARBA00022741"/>
    </source>
</evidence>
<comment type="similarity">
    <text evidence="1">Belongs to the IPP transferase family.</text>
</comment>
<name>A0A2U1MJQ7_ARTAN</name>